<dbReference type="InterPro" id="IPR001986">
    <property type="entry name" value="Enolpyruvate_Tfrase_dom"/>
</dbReference>
<feature type="binding site" evidence="12">
    <location>
        <position position="327"/>
    </location>
    <ligand>
        <name>UDP-N-acetyl-alpha-D-glucosamine</name>
        <dbReference type="ChEBI" id="CHEBI:57705"/>
    </ligand>
</feature>
<keyword evidence="7 12" id="KW-0573">Peptidoglycan synthesis</keyword>
<keyword evidence="12" id="KW-0670">Pyruvate</keyword>
<dbReference type="EC" id="2.5.1.7" evidence="12"/>
<dbReference type="PANTHER" id="PTHR43783:SF1">
    <property type="entry name" value="UDP-N-ACETYLGLUCOSAMINE 1-CARBOXYVINYLTRANSFERASE"/>
    <property type="match status" value="1"/>
</dbReference>
<dbReference type="GO" id="GO:0051301">
    <property type="term" value="P:cell division"/>
    <property type="evidence" value="ECO:0007669"/>
    <property type="project" value="UniProtKB-KW"/>
</dbReference>
<comment type="function">
    <text evidence="12">Cell wall formation. Adds enolpyruvyl to UDP-N-acetylglucosamine.</text>
</comment>
<comment type="catalytic activity">
    <reaction evidence="11 12">
        <text>phosphoenolpyruvate + UDP-N-acetyl-alpha-D-glucosamine = UDP-N-acetyl-3-O-(1-carboxyvinyl)-alpha-D-glucosamine + phosphate</text>
        <dbReference type="Rhea" id="RHEA:18681"/>
        <dbReference type="ChEBI" id="CHEBI:43474"/>
        <dbReference type="ChEBI" id="CHEBI:57705"/>
        <dbReference type="ChEBI" id="CHEBI:58702"/>
        <dbReference type="ChEBI" id="CHEBI:68483"/>
        <dbReference type="EC" id="2.5.1.7"/>
    </reaction>
</comment>
<dbReference type="EMBL" id="PCRH01000017">
    <property type="protein sequence ID" value="PIP17290.1"/>
    <property type="molecule type" value="Genomic_DNA"/>
</dbReference>
<dbReference type="GO" id="GO:0005737">
    <property type="term" value="C:cytoplasm"/>
    <property type="evidence" value="ECO:0007669"/>
    <property type="project" value="UniProtKB-SubCell"/>
</dbReference>
<name>A0A2G9YDK2_9BACT</name>
<evidence type="ECO:0000256" key="10">
    <source>
        <dbReference type="ARBA" id="ARBA00038367"/>
    </source>
</evidence>
<comment type="similarity">
    <text evidence="10 12">Belongs to the EPSP synthase family. MurA subfamily.</text>
</comment>
<protein>
    <recommendedName>
        <fullName evidence="12">UDP-N-acetylglucosamine 1-carboxyvinyltransferase</fullName>
        <ecNumber evidence="12">2.5.1.7</ecNumber>
    </recommendedName>
    <alternativeName>
        <fullName evidence="12">Enoylpyruvate transferase</fullName>
    </alternativeName>
    <alternativeName>
        <fullName evidence="12">UDP-N-acetylglucosamine enolpyruvyl transferase</fullName>
        <shortName evidence="12">EPT</shortName>
    </alternativeName>
</protein>
<dbReference type="HAMAP" id="MF_00111">
    <property type="entry name" value="MurA"/>
    <property type="match status" value="1"/>
</dbReference>
<accession>A0A2G9YDK2</accession>
<feature type="binding site" evidence="12">
    <location>
        <begin position="22"/>
        <end position="23"/>
    </location>
    <ligand>
        <name>phosphoenolpyruvate</name>
        <dbReference type="ChEBI" id="CHEBI:58702"/>
    </ligand>
</feature>
<evidence type="ECO:0000256" key="3">
    <source>
        <dbReference type="ARBA" id="ARBA00022490"/>
    </source>
</evidence>
<keyword evidence="8 12" id="KW-0131">Cell cycle</keyword>
<keyword evidence="6 12" id="KW-0133">Cell shape</keyword>
<organism evidence="14 15">
    <name type="scientific">Candidatus Portnoybacteria bacterium CG23_combo_of_CG06-09_8_20_14_all_37_13</name>
    <dbReference type="NCBI Taxonomy" id="1974819"/>
    <lineage>
        <taxon>Bacteria</taxon>
        <taxon>Candidatus Portnoyibacteriota</taxon>
    </lineage>
</organism>
<keyword evidence="3 12" id="KW-0963">Cytoplasm</keyword>
<evidence type="ECO:0000256" key="2">
    <source>
        <dbReference type="ARBA" id="ARBA00004752"/>
    </source>
</evidence>
<evidence type="ECO:0000256" key="9">
    <source>
        <dbReference type="ARBA" id="ARBA00023316"/>
    </source>
</evidence>
<dbReference type="Proteomes" id="UP000231480">
    <property type="component" value="Unassembled WGS sequence"/>
</dbReference>
<dbReference type="GO" id="GO:0019277">
    <property type="term" value="P:UDP-N-acetylgalactosamine biosynthetic process"/>
    <property type="evidence" value="ECO:0007669"/>
    <property type="project" value="InterPro"/>
</dbReference>
<evidence type="ECO:0000256" key="5">
    <source>
        <dbReference type="ARBA" id="ARBA00022679"/>
    </source>
</evidence>
<gene>
    <name evidence="12 14" type="primary">murA</name>
    <name evidence="14" type="ORF">COX44_00710</name>
</gene>
<dbReference type="NCBIfam" id="TIGR01072">
    <property type="entry name" value="murA"/>
    <property type="match status" value="1"/>
</dbReference>
<dbReference type="InterPro" id="IPR050068">
    <property type="entry name" value="MurA_subfamily"/>
</dbReference>
<dbReference type="UniPathway" id="UPA00219"/>
<evidence type="ECO:0000256" key="7">
    <source>
        <dbReference type="ARBA" id="ARBA00022984"/>
    </source>
</evidence>
<dbReference type="NCBIfam" id="NF006873">
    <property type="entry name" value="PRK09369.1"/>
    <property type="match status" value="1"/>
</dbReference>
<dbReference type="InterPro" id="IPR036968">
    <property type="entry name" value="Enolpyruvate_Tfrase_sf"/>
</dbReference>
<evidence type="ECO:0000256" key="4">
    <source>
        <dbReference type="ARBA" id="ARBA00022618"/>
    </source>
</evidence>
<sequence>MSKFIINGKKELKGEIEVNGAKNAATPILAACLLTDQESVLENMPRISDVLSMLAILESIGVKTEWIGKHKLKIQAKNLNLSKMDKTSIAKMRSSILLLGPLLARIGQQTIIMPGGCEIGVRPIDTHLMVLANLGAKITKSNKTYLLEAKKLIGREFTMNEFSVTATENAIMAAVLAQGQTIIHCAAAEPHVQDLCNFLNKMGTQIFGIGNHTLKIQGVKKLFGAKHKIISDYTETGTFICLAGATRGSILIKNCDPQFLKMELSKFEQANINLEIAKDQILVKPAKNIKAVSIHNMPYPGFAADLLQPFAVLMTQARGLSLIHDWMYEDRFKYISDLNKMGGRCFLCDPHRVLIQGPTALFGREITSYDLRAGASLLIAALTAKGQSIIHQAEIIDRGYEKIEQRLQQLGADIQRIEA</sequence>
<dbReference type="SUPFAM" id="SSF55205">
    <property type="entry name" value="EPT/RTPC-like"/>
    <property type="match status" value="1"/>
</dbReference>
<feature type="modified residue" description="2-(S-cysteinyl)pyruvic acid O-phosphothioketal" evidence="12">
    <location>
        <position position="117"/>
    </location>
</feature>
<dbReference type="GO" id="GO:0008760">
    <property type="term" value="F:UDP-N-acetylglucosamine 1-carboxyvinyltransferase activity"/>
    <property type="evidence" value="ECO:0007669"/>
    <property type="project" value="UniProtKB-UniRule"/>
</dbReference>
<feature type="binding site" evidence="12">
    <location>
        <position position="305"/>
    </location>
    <ligand>
        <name>UDP-N-acetyl-alpha-D-glucosamine</name>
        <dbReference type="ChEBI" id="CHEBI:57705"/>
    </ligand>
</feature>
<comment type="caution">
    <text evidence="12">Lacks conserved residue(s) required for the propagation of feature annotation.</text>
</comment>
<comment type="caution">
    <text evidence="14">The sequence shown here is derived from an EMBL/GenBank/DDBJ whole genome shotgun (WGS) entry which is preliminary data.</text>
</comment>
<dbReference type="AlphaFoldDB" id="A0A2G9YDK2"/>
<dbReference type="GO" id="GO:0008360">
    <property type="term" value="P:regulation of cell shape"/>
    <property type="evidence" value="ECO:0007669"/>
    <property type="project" value="UniProtKB-KW"/>
</dbReference>
<evidence type="ECO:0000256" key="8">
    <source>
        <dbReference type="ARBA" id="ARBA00023306"/>
    </source>
</evidence>
<reference evidence="14 15" key="1">
    <citation type="submission" date="2017-09" db="EMBL/GenBank/DDBJ databases">
        <title>Depth-based differentiation of microbial function through sediment-hosted aquifers and enrichment of novel symbionts in the deep terrestrial subsurface.</title>
        <authorList>
            <person name="Probst A.J."/>
            <person name="Ladd B."/>
            <person name="Jarett J.K."/>
            <person name="Geller-Mcgrath D.E."/>
            <person name="Sieber C.M."/>
            <person name="Emerson J.B."/>
            <person name="Anantharaman K."/>
            <person name="Thomas B.C."/>
            <person name="Malmstrom R."/>
            <person name="Stieglmeier M."/>
            <person name="Klingl A."/>
            <person name="Woyke T."/>
            <person name="Ryan C.M."/>
            <person name="Banfield J.F."/>
        </authorList>
    </citation>
    <scope>NUCLEOTIDE SEQUENCE [LARGE SCALE GENOMIC DNA]</scope>
    <source>
        <strain evidence="14">CG23_combo_of_CG06-09_8_20_14_all_37_13</strain>
    </source>
</reference>
<comment type="subcellular location">
    <subcellularLocation>
        <location evidence="1 12">Cytoplasm</location>
    </subcellularLocation>
</comment>
<evidence type="ECO:0000313" key="15">
    <source>
        <dbReference type="Proteomes" id="UP000231480"/>
    </source>
</evidence>
<evidence type="ECO:0000256" key="11">
    <source>
        <dbReference type="ARBA" id="ARBA00047527"/>
    </source>
</evidence>
<dbReference type="GO" id="GO:0009252">
    <property type="term" value="P:peptidoglycan biosynthetic process"/>
    <property type="evidence" value="ECO:0007669"/>
    <property type="project" value="UniProtKB-UniRule"/>
</dbReference>
<feature type="binding site" evidence="12">
    <location>
        <position position="93"/>
    </location>
    <ligand>
        <name>UDP-N-acetyl-alpha-D-glucosamine</name>
        <dbReference type="ChEBI" id="CHEBI:57705"/>
    </ligand>
</feature>
<dbReference type="CDD" id="cd01555">
    <property type="entry name" value="UdpNAET"/>
    <property type="match status" value="1"/>
</dbReference>
<dbReference type="GO" id="GO:0071555">
    <property type="term" value="P:cell wall organization"/>
    <property type="evidence" value="ECO:0007669"/>
    <property type="project" value="UniProtKB-KW"/>
</dbReference>
<dbReference type="Gene3D" id="3.65.10.10">
    <property type="entry name" value="Enolpyruvate transferase domain"/>
    <property type="match status" value="2"/>
</dbReference>
<dbReference type="Pfam" id="PF00275">
    <property type="entry name" value="EPSP_synthase"/>
    <property type="match status" value="1"/>
</dbReference>
<dbReference type="InterPro" id="IPR013792">
    <property type="entry name" value="RNA3'P_cycl/enolpyr_Trfase_a/b"/>
</dbReference>
<keyword evidence="9 12" id="KW-0961">Cell wall biogenesis/degradation</keyword>
<dbReference type="InterPro" id="IPR005750">
    <property type="entry name" value="UDP_GlcNAc_COvinyl_MurA"/>
</dbReference>
<keyword evidence="4 12" id="KW-0132">Cell division</keyword>
<evidence type="ECO:0000259" key="13">
    <source>
        <dbReference type="Pfam" id="PF00275"/>
    </source>
</evidence>
<evidence type="ECO:0000313" key="14">
    <source>
        <dbReference type="EMBL" id="PIP17290.1"/>
    </source>
</evidence>
<feature type="domain" description="Enolpyruvate transferase" evidence="13">
    <location>
        <begin position="7"/>
        <end position="407"/>
    </location>
</feature>
<dbReference type="PANTHER" id="PTHR43783">
    <property type="entry name" value="UDP-N-ACETYLGLUCOSAMINE 1-CARBOXYVINYLTRANSFERASE"/>
    <property type="match status" value="1"/>
</dbReference>
<comment type="pathway">
    <text evidence="2 12">Cell wall biogenesis; peptidoglycan biosynthesis.</text>
</comment>
<proteinExistence type="inferred from homology"/>
<evidence type="ECO:0000256" key="12">
    <source>
        <dbReference type="HAMAP-Rule" id="MF_00111"/>
    </source>
</evidence>
<evidence type="ECO:0000256" key="1">
    <source>
        <dbReference type="ARBA" id="ARBA00004496"/>
    </source>
</evidence>
<feature type="active site" description="Proton donor" evidence="12">
    <location>
        <position position="117"/>
    </location>
</feature>
<evidence type="ECO:0000256" key="6">
    <source>
        <dbReference type="ARBA" id="ARBA00022960"/>
    </source>
</evidence>
<keyword evidence="5 12" id="KW-0808">Transferase</keyword>